<keyword evidence="3" id="KW-1185">Reference proteome</keyword>
<dbReference type="EMBL" id="JFBX01000659">
    <property type="protein sequence ID" value="KXH31760.1"/>
    <property type="molecule type" value="Genomic_DNA"/>
</dbReference>
<dbReference type="OrthoDB" id="4801512at2759"/>
<comment type="caution">
    <text evidence="2">The sequence shown here is derived from an EMBL/GenBank/DDBJ whole genome shotgun (WGS) entry which is preliminary data.</text>
</comment>
<sequence length="89" mass="9491">MKTSIISTIAMLLISSSLVDARTCVCLFKNQDGNDQGSQGSTAHCCGNDVVTGPFHNAAFYCPNRQETAAQFDACCRNWIASSFGSCDS</sequence>
<evidence type="ECO:0000256" key="1">
    <source>
        <dbReference type="SAM" id="SignalP"/>
    </source>
</evidence>
<feature type="chain" id="PRO_5007801770" evidence="1">
    <location>
        <begin position="22"/>
        <end position="89"/>
    </location>
</feature>
<accession>A0A135S760</accession>
<feature type="signal peptide" evidence="1">
    <location>
        <begin position="1"/>
        <end position="21"/>
    </location>
</feature>
<proteinExistence type="predicted"/>
<evidence type="ECO:0000313" key="2">
    <source>
        <dbReference type="EMBL" id="KXH31760.1"/>
    </source>
</evidence>
<protein>
    <submittedName>
        <fullName evidence="2">Uncharacterized protein</fullName>
    </submittedName>
</protein>
<organism evidence="2 3">
    <name type="scientific">Colletotrichum simmondsii</name>
    <dbReference type="NCBI Taxonomy" id="703756"/>
    <lineage>
        <taxon>Eukaryota</taxon>
        <taxon>Fungi</taxon>
        <taxon>Dikarya</taxon>
        <taxon>Ascomycota</taxon>
        <taxon>Pezizomycotina</taxon>
        <taxon>Sordariomycetes</taxon>
        <taxon>Hypocreomycetidae</taxon>
        <taxon>Glomerellales</taxon>
        <taxon>Glomerellaceae</taxon>
        <taxon>Colletotrichum</taxon>
        <taxon>Colletotrichum acutatum species complex</taxon>
    </lineage>
</organism>
<dbReference type="Proteomes" id="UP000070328">
    <property type="component" value="Unassembled WGS sequence"/>
</dbReference>
<keyword evidence="1" id="KW-0732">Signal</keyword>
<dbReference type="AlphaFoldDB" id="A0A135S760"/>
<gene>
    <name evidence="2" type="ORF">CSIM01_09435</name>
</gene>
<reference evidence="2 3" key="1">
    <citation type="submission" date="2014-02" db="EMBL/GenBank/DDBJ databases">
        <title>The genome sequence of Colletotrichum simmondsii CBS122122.</title>
        <authorList>
            <person name="Baroncelli R."/>
            <person name="Thon M.R."/>
        </authorList>
    </citation>
    <scope>NUCLEOTIDE SEQUENCE [LARGE SCALE GENOMIC DNA]</scope>
    <source>
        <strain evidence="2 3">CBS122122</strain>
    </source>
</reference>
<name>A0A135S760_9PEZI</name>
<evidence type="ECO:0000313" key="3">
    <source>
        <dbReference type="Proteomes" id="UP000070328"/>
    </source>
</evidence>